<dbReference type="Pfam" id="PF17641">
    <property type="entry name" value="ASPRs"/>
    <property type="match status" value="1"/>
</dbReference>
<dbReference type="Proteomes" id="UP000252519">
    <property type="component" value="Unassembled WGS sequence"/>
</dbReference>
<proteinExistence type="predicted"/>
<dbReference type="EMBL" id="JOJR01000020">
    <property type="protein sequence ID" value="RCN50715.1"/>
    <property type="molecule type" value="Genomic_DNA"/>
</dbReference>
<dbReference type="OrthoDB" id="10391949at2759"/>
<comment type="caution">
    <text evidence="1">The sequence shown here is derived from an EMBL/GenBank/DDBJ whole genome shotgun (WGS) entry which is preliminary data.</text>
</comment>
<feature type="non-terminal residue" evidence="1">
    <location>
        <position position="1"/>
    </location>
</feature>
<accession>A0A368H619</accession>
<dbReference type="InterPro" id="IPR035109">
    <property type="entry name" value="ASPR"/>
</dbReference>
<reference evidence="1 2" key="1">
    <citation type="submission" date="2014-10" db="EMBL/GenBank/DDBJ databases">
        <title>Draft genome of the hookworm Ancylostoma caninum.</title>
        <authorList>
            <person name="Mitreva M."/>
        </authorList>
    </citation>
    <scope>NUCLEOTIDE SEQUENCE [LARGE SCALE GENOMIC DNA]</scope>
    <source>
        <strain evidence="1 2">Baltimore</strain>
    </source>
</reference>
<evidence type="ECO:0000313" key="1">
    <source>
        <dbReference type="EMBL" id="RCN50715.1"/>
    </source>
</evidence>
<evidence type="ECO:0000313" key="2">
    <source>
        <dbReference type="Proteomes" id="UP000252519"/>
    </source>
</evidence>
<protein>
    <submittedName>
        <fullName evidence="1">Uncharacterized protein</fullName>
    </submittedName>
</protein>
<name>A0A368H619_ANCCA</name>
<dbReference type="AlphaFoldDB" id="A0A368H619"/>
<sequence>IFSSSSLANTSKGSSSVLKGCEGHDAALAVIRGPISLALFAQHPELHNVLYSCELEKRAKAAIEQQGDPQDYLGRKYEGEYNWYFEYKGDQSDEFFEKAVKSWEHKYNTVSTHLRGSVSSQHRLQNLH</sequence>
<organism evidence="1 2">
    <name type="scientific">Ancylostoma caninum</name>
    <name type="common">Dog hookworm</name>
    <dbReference type="NCBI Taxonomy" id="29170"/>
    <lineage>
        <taxon>Eukaryota</taxon>
        <taxon>Metazoa</taxon>
        <taxon>Ecdysozoa</taxon>
        <taxon>Nematoda</taxon>
        <taxon>Chromadorea</taxon>
        <taxon>Rhabditida</taxon>
        <taxon>Rhabditina</taxon>
        <taxon>Rhabditomorpha</taxon>
        <taxon>Strongyloidea</taxon>
        <taxon>Ancylostomatidae</taxon>
        <taxon>Ancylostomatinae</taxon>
        <taxon>Ancylostoma</taxon>
    </lineage>
</organism>
<keyword evidence="2" id="KW-1185">Reference proteome</keyword>
<gene>
    <name evidence="1" type="ORF">ANCCAN_03100</name>
</gene>